<organism evidence="5 6">
    <name type="scientific">Aspergillus terreus (strain NIH 2624 / FGSC A1156)</name>
    <dbReference type="NCBI Taxonomy" id="341663"/>
    <lineage>
        <taxon>Eukaryota</taxon>
        <taxon>Fungi</taxon>
        <taxon>Dikarya</taxon>
        <taxon>Ascomycota</taxon>
        <taxon>Pezizomycotina</taxon>
        <taxon>Eurotiomycetes</taxon>
        <taxon>Eurotiomycetidae</taxon>
        <taxon>Eurotiales</taxon>
        <taxon>Aspergillaceae</taxon>
        <taxon>Aspergillus</taxon>
        <taxon>Aspergillus subgen. Circumdati</taxon>
    </lineage>
</organism>
<dbReference type="RefSeq" id="XP_001216885.1">
    <property type="nucleotide sequence ID" value="XM_001216885.1"/>
</dbReference>
<evidence type="ECO:0000256" key="2">
    <source>
        <dbReference type="ARBA" id="ARBA00022643"/>
    </source>
</evidence>
<evidence type="ECO:0000256" key="1">
    <source>
        <dbReference type="ARBA" id="ARBA00022630"/>
    </source>
</evidence>
<dbReference type="Gene3D" id="3.20.20.70">
    <property type="entry name" value="Aldolase class I"/>
    <property type="match status" value="1"/>
</dbReference>
<dbReference type="GO" id="GO:0018580">
    <property type="term" value="F:nitronate monooxygenase activity"/>
    <property type="evidence" value="ECO:0007669"/>
    <property type="project" value="InterPro"/>
</dbReference>
<dbReference type="PANTHER" id="PTHR32332:SF31">
    <property type="entry name" value="2-NITROPROPANE DIOXYGENASE FAMILY, PUTATIVE (AFU_ORTHOLOGUE AFUA_2G09850)-RELATED"/>
    <property type="match status" value="1"/>
</dbReference>
<dbReference type="Proteomes" id="UP000007963">
    <property type="component" value="Unassembled WGS sequence"/>
</dbReference>
<keyword evidence="1" id="KW-0285">Flavoprotein</keyword>
<dbReference type="EMBL" id="CH476605">
    <property type="protein sequence ID" value="EAU31437.1"/>
    <property type="molecule type" value="Genomic_DNA"/>
</dbReference>
<evidence type="ECO:0000313" key="5">
    <source>
        <dbReference type="EMBL" id="EAU31437.1"/>
    </source>
</evidence>
<dbReference type="eggNOG" id="ENOG502QTWN">
    <property type="taxonomic scope" value="Eukaryota"/>
</dbReference>
<dbReference type="GeneID" id="4353410"/>
<dbReference type="STRING" id="341663.Q0CDH0"/>
<dbReference type="InterPro" id="IPR013785">
    <property type="entry name" value="Aldolase_TIM"/>
</dbReference>
<feature type="region of interest" description="Disordered" evidence="4">
    <location>
        <begin position="1"/>
        <end position="23"/>
    </location>
</feature>
<evidence type="ECO:0000256" key="4">
    <source>
        <dbReference type="SAM" id="MobiDB-lite"/>
    </source>
</evidence>
<reference evidence="6" key="1">
    <citation type="submission" date="2005-09" db="EMBL/GenBank/DDBJ databases">
        <title>Annotation of the Aspergillus terreus NIH2624 genome.</title>
        <authorList>
            <person name="Birren B.W."/>
            <person name="Lander E.S."/>
            <person name="Galagan J.E."/>
            <person name="Nusbaum C."/>
            <person name="Devon K."/>
            <person name="Henn M."/>
            <person name="Ma L.-J."/>
            <person name="Jaffe D.B."/>
            <person name="Butler J."/>
            <person name="Alvarez P."/>
            <person name="Gnerre S."/>
            <person name="Grabherr M."/>
            <person name="Kleber M."/>
            <person name="Mauceli E.W."/>
            <person name="Brockman W."/>
            <person name="Rounsley S."/>
            <person name="Young S.K."/>
            <person name="LaButti K."/>
            <person name="Pushparaj V."/>
            <person name="DeCaprio D."/>
            <person name="Crawford M."/>
            <person name="Koehrsen M."/>
            <person name="Engels R."/>
            <person name="Montgomery P."/>
            <person name="Pearson M."/>
            <person name="Howarth C."/>
            <person name="Larson L."/>
            <person name="Luoma S."/>
            <person name="White J."/>
            <person name="Alvarado L."/>
            <person name="Kodira C.D."/>
            <person name="Zeng Q."/>
            <person name="Oleary S."/>
            <person name="Yandava C."/>
            <person name="Denning D.W."/>
            <person name="Nierman W.C."/>
            <person name="Milne T."/>
            <person name="Madden K."/>
        </authorList>
    </citation>
    <scope>NUCLEOTIDE SEQUENCE [LARGE SCALE GENOMIC DNA]</scope>
    <source>
        <strain evidence="6">NIH 2624 / FGSC A1156</strain>
    </source>
</reference>
<evidence type="ECO:0008006" key="7">
    <source>
        <dbReference type="Google" id="ProtNLM"/>
    </source>
</evidence>
<dbReference type="OrthoDB" id="10265891at2759"/>
<dbReference type="OMA" id="VGQIHDI"/>
<dbReference type="CDD" id="cd04730">
    <property type="entry name" value="NPD_like"/>
    <property type="match status" value="1"/>
</dbReference>
<keyword evidence="3" id="KW-0560">Oxidoreductase</keyword>
<sequence length="356" mass="37445">MASPRTSYTTPHPKQTPLTDNPETIQTSMTDLLGITHPIMLAGMGTAAGPRLAAAVTNAGGIGVIGGIGYTPAALRDAIAELKSYLHDKNAPFGVDLLIPQLDDLITVIIETGTKLFVSAVGVPPQHVVDRLHAAGVLYMNMIGHPKHVAKCLARGVDIVCAQGSEGGGHTGDVPTSVLVPAVARLLRGKTSPLTGQPVQLVAAGGIYCGASLAAALMLGASAVWVGTRFVVAREAGASRAHQEAVTAAGFDDTIRTIIFSGRPLRVRKTDYILNWEQNRQAEIKELTSKGILPVEHDADAHPDDPEILDNAYPHLMGVCAAEIQQVQSAKEIVDEMMAEAAERLAAVGKRFTSKL</sequence>
<dbReference type="InterPro" id="IPR004136">
    <property type="entry name" value="NMO"/>
</dbReference>
<dbReference type="PANTHER" id="PTHR32332">
    <property type="entry name" value="2-NITROPROPANE DIOXYGENASE"/>
    <property type="match status" value="1"/>
</dbReference>
<keyword evidence="2" id="KW-0288">FMN</keyword>
<name>Q0CDH0_ASPTN</name>
<proteinExistence type="predicted"/>
<protein>
    <recommendedName>
        <fullName evidence="7">Nitronate monooxygenase domain-containing protein</fullName>
    </recommendedName>
</protein>
<dbReference type="AlphaFoldDB" id="Q0CDH0"/>
<dbReference type="VEuPathDB" id="FungiDB:ATEG_08264"/>
<dbReference type="SUPFAM" id="SSF51412">
    <property type="entry name" value="Inosine monophosphate dehydrogenase (IMPDH)"/>
    <property type="match status" value="1"/>
</dbReference>
<evidence type="ECO:0000313" key="6">
    <source>
        <dbReference type="Proteomes" id="UP000007963"/>
    </source>
</evidence>
<accession>Q0CDH0</accession>
<dbReference type="Pfam" id="PF03060">
    <property type="entry name" value="NMO"/>
    <property type="match status" value="2"/>
</dbReference>
<gene>
    <name evidence="5" type="ORF">ATEG_08264</name>
</gene>
<evidence type="ECO:0000256" key="3">
    <source>
        <dbReference type="ARBA" id="ARBA00023002"/>
    </source>
</evidence>
<dbReference type="HOGENOM" id="CLU_038732_2_3_1"/>